<organism evidence="1 2">
    <name type="scientific">Schistosoma margrebowiei</name>
    <dbReference type="NCBI Taxonomy" id="48269"/>
    <lineage>
        <taxon>Eukaryota</taxon>
        <taxon>Metazoa</taxon>
        <taxon>Spiralia</taxon>
        <taxon>Lophotrochozoa</taxon>
        <taxon>Platyhelminthes</taxon>
        <taxon>Trematoda</taxon>
        <taxon>Digenea</taxon>
        <taxon>Strigeidida</taxon>
        <taxon>Schistosomatoidea</taxon>
        <taxon>Schistosomatidae</taxon>
        <taxon>Schistosoma</taxon>
    </lineage>
</organism>
<accession>A0A183LCM7</accession>
<gene>
    <name evidence="1" type="ORF">SMRZ_LOCUS1552</name>
</gene>
<keyword evidence="2" id="KW-1185">Reference proteome</keyword>
<dbReference type="InterPro" id="IPR045609">
    <property type="entry name" value="DUF6451"/>
</dbReference>
<evidence type="ECO:0000313" key="2">
    <source>
        <dbReference type="Proteomes" id="UP000277204"/>
    </source>
</evidence>
<reference evidence="1 2" key="1">
    <citation type="submission" date="2018-11" db="EMBL/GenBank/DDBJ databases">
        <authorList>
            <consortium name="Pathogen Informatics"/>
        </authorList>
    </citation>
    <scope>NUCLEOTIDE SEQUENCE [LARGE SCALE GENOMIC DNA]</scope>
    <source>
        <strain evidence="1 2">Zambia</strain>
    </source>
</reference>
<dbReference type="AlphaFoldDB" id="A0A183LCM7"/>
<dbReference type="PANTHER" id="PTHR47027">
    <property type="entry name" value="REVERSE TRANSCRIPTASE DOMAIN-CONTAINING PROTEIN"/>
    <property type="match status" value="1"/>
</dbReference>
<dbReference type="PANTHER" id="PTHR47027:SF25">
    <property type="entry name" value="REVERSE TRANSCRIPTASE DOMAIN-CONTAINING PROTEIN"/>
    <property type="match status" value="1"/>
</dbReference>
<sequence>MEDSNPIALDGKTMEYVEFFTYLGSIIDEQGGSNADIKARVGKARAAFLQLRNIWNSKQLSTNINVRIFNTNIKAVLLNGAETSRTTTTIIKKLHVFINGCLRKIINIHWPDIISNSLLWDRKNQLPTEEEIRKTQWKWIGHILGKSPNCITKQTLTCNAEAKRKSGKPKN</sequence>
<protein>
    <submittedName>
        <fullName evidence="1">Uncharacterized protein</fullName>
    </submittedName>
</protein>
<proteinExistence type="predicted"/>
<dbReference type="Proteomes" id="UP000277204">
    <property type="component" value="Unassembled WGS sequence"/>
</dbReference>
<evidence type="ECO:0000313" key="1">
    <source>
        <dbReference type="EMBL" id="VDO51650.1"/>
    </source>
</evidence>
<dbReference type="Pfam" id="PF20049">
    <property type="entry name" value="DUF6451"/>
    <property type="match status" value="1"/>
</dbReference>
<dbReference type="EMBL" id="UZAI01000347">
    <property type="protein sequence ID" value="VDO51650.1"/>
    <property type="molecule type" value="Genomic_DNA"/>
</dbReference>
<name>A0A183LCM7_9TREM</name>